<comment type="caution">
    <text evidence="1">The sequence shown here is derived from an EMBL/GenBank/DDBJ whole genome shotgun (WGS) entry which is preliminary data.</text>
</comment>
<accession>A0ACC1TQ21</accession>
<proteinExistence type="predicted"/>
<name>A0ACC1TQ21_9AGAR</name>
<organism evidence="1 2">
    <name type="scientific">Lentinula aff. lateritia</name>
    <dbReference type="NCBI Taxonomy" id="2804960"/>
    <lineage>
        <taxon>Eukaryota</taxon>
        <taxon>Fungi</taxon>
        <taxon>Dikarya</taxon>
        <taxon>Basidiomycota</taxon>
        <taxon>Agaricomycotina</taxon>
        <taxon>Agaricomycetes</taxon>
        <taxon>Agaricomycetidae</taxon>
        <taxon>Agaricales</taxon>
        <taxon>Marasmiineae</taxon>
        <taxon>Omphalotaceae</taxon>
        <taxon>Lentinula</taxon>
    </lineage>
</organism>
<evidence type="ECO:0000313" key="1">
    <source>
        <dbReference type="EMBL" id="KAJ3806738.1"/>
    </source>
</evidence>
<sequence>MRLNVAPLVLALAAAVYAVPITNENPAVAPPEATVVPRGASLSQLSPAHLAVGAMIGNLCYLGLKIIADSQRNPDLVSFIREVRAIHRVPTTSQAPANPDGPIHYQFFVHPPSSETHDPSVKRKAQNAVHSILTPFGGTREIMEEEGHLMTSLEMFGFQVNSPVVIGDPAKGVTCPCDVWVRVREVEGQRPITALLTSHATKKQAAYLTVFGRQ</sequence>
<dbReference type="Proteomes" id="UP001163835">
    <property type="component" value="Unassembled WGS sequence"/>
</dbReference>
<evidence type="ECO:0000313" key="2">
    <source>
        <dbReference type="Proteomes" id="UP001163835"/>
    </source>
</evidence>
<keyword evidence="2" id="KW-1185">Reference proteome</keyword>
<dbReference type="EMBL" id="MU795385">
    <property type="protein sequence ID" value="KAJ3806738.1"/>
    <property type="molecule type" value="Genomic_DNA"/>
</dbReference>
<protein>
    <submittedName>
        <fullName evidence="1">Uncharacterized protein</fullName>
    </submittedName>
</protein>
<reference evidence="1" key="1">
    <citation type="submission" date="2022-09" db="EMBL/GenBank/DDBJ databases">
        <title>A Global Phylogenomic Analysis of the Shiitake Genus Lentinula.</title>
        <authorList>
            <consortium name="DOE Joint Genome Institute"/>
            <person name="Sierra-Patev S."/>
            <person name="Min B."/>
            <person name="Naranjo-Ortiz M."/>
            <person name="Looney B."/>
            <person name="Konkel Z."/>
            <person name="Slot J.C."/>
            <person name="Sakamoto Y."/>
            <person name="Steenwyk J.L."/>
            <person name="Rokas A."/>
            <person name="Carro J."/>
            <person name="Camarero S."/>
            <person name="Ferreira P."/>
            <person name="Molpeceres G."/>
            <person name="Ruiz-Duenas F.J."/>
            <person name="Serrano A."/>
            <person name="Henrissat B."/>
            <person name="Drula E."/>
            <person name="Hughes K.W."/>
            <person name="Mata J.L."/>
            <person name="Ishikawa N.K."/>
            <person name="Vargas-Isla R."/>
            <person name="Ushijima S."/>
            <person name="Smith C.A."/>
            <person name="Ahrendt S."/>
            <person name="Andreopoulos W."/>
            <person name="He G."/>
            <person name="Labutti K."/>
            <person name="Lipzen A."/>
            <person name="Ng V."/>
            <person name="Riley R."/>
            <person name="Sandor L."/>
            <person name="Barry K."/>
            <person name="Martinez A.T."/>
            <person name="Xiao Y."/>
            <person name="Gibbons J.G."/>
            <person name="Terashima K."/>
            <person name="Grigoriev I.V."/>
            <person name="Hibbett D.S."/>
        </authorList>
    </citation>
    <scope>NUCLEOTIDE SEQUENCE</scope>
    <source>
        <strain evidence="1">TMI1499</strain>
    </source>
</reference>
<gene>
    <name evidence="1" type="ORF">F5876DRAFT_80400</name>
</gene>